<name>A0A9N9AIE4_9GLOM</name>
<evidence type="ECO:0000313" key="2">
    <source>
        <dbReference type="Proteomes" id="UP000789759"/>
    </source>
</evidence>
<comment type="caution">
    <text evidence="1">The sequence shown here is derived from an EMBL/GenBank/DDBJ whole genome shotgun (WGS) entry which is preliminary data.</text>
</comment>
<dbReference type="Proteomes" id="UP000789759">
    <property type="component" value="Unassembled WGS sequence"/>
</dbReference>
<proteinExistence type="predicted"/>
<dbReference type="AlphaFoldDB" id="A0A9N9AIE4"/>
<organism evidence="1 2">
    <name type="scientific">Cetraspora pellucida</name>
    <dbReference type="NCBI Taxonomy" id="1433469"/>
    <lineage>
        <taxon>Eukaryota</taxon>
        <taxon>Fungi</taxon>
        <taxon>Fungi incertae sedis</taxon>
        <taxon>Mucoromycota</taxon>
        <taxon>Glomeromycotina</taxon>
        <taxon>Glomeromycetes</taxon>
        <taxon>Diversisporales</taxon>
        <taxon>Gigasporaceae</taxon>
        <taxon>Cetraspora</taxon>
    </lineage>
</organism>
<evidence type="ECO:0000313" key="1">
    <source>
        <dbReference type="EMBL" id="CAG8530703.1"/>
    </source>
</evidence>
<protein>
    <submittedName>
        <fullName evidence="1">20262_t:CDS:1</fullName>
    </submittedName>
</protein>
<sequence length="41" mass="4586">MLKDLVLVITLRDWIRLTVIKSVHSSGQNHVSRGSTLLVIS</sequence>
<gene>
    <name evidence="1" type="ORF">CPELLU_LOCUS3830</name>
</gene>
<keyword evidence="2" id="KW-1185">Reference proteome</keyword>
<dbReference type="EMBL" id="CAJVQA010001912">
    <property type="protein sequence ID" value="CAG8530703.1"/>
    <property type="molecule type" value="Genomic_DNA"/>
</dbReference>
<reference evidence="1" key="1">
    <citation type="submission" date="2021-06" db="EMBL/GenBank/DDBJ databases">
        <authorList>
            <person name="Kallberg Y."/>
            <person name="Tangrot J."/>
            <person name="Rosling A."/>
        </authorList>
    </citation>
    <scope>NUCLEOTIDE SEQUENCE</scope>
    <source>
        <strain evidence="1">FL966</strain>
    </source>
</reference>
<accession>A0A9N9AIE4</accession>